<keyword evidence="4" id="KW-0456">Lyase</keyword>
<evidence type="ECO:0000256" key="3">
    <source>
        <dbReference type="ARBA" id="ARBA00022833"/>
    </source>
</evidence>
<dbReference type="CDD" id="cd03378">
    <property type="entry name" value="beta_CA_cladeC"/>
    <property type="match status" value="1"/>
</dbReference>
<evidence type="ECO:0000256" key="2">
    <source>
        <dbReference type="ARBA" id="ARBA00012925"/>
    </source>
</evidence>
<dbReference type="Gene3D" id="3.40.1050.10">
    <property type="entry name" value="Carbonic anhydrase"/>
    <property type="match status" value="1"/>
</dbReference>
<dbReference type="PROSITE" id="PS00704">
    <property type="entry name" value="PROK_CO2_ANHYDRASE_1"/>
    <property type="match status" value="1"/>
</dbReference>
<dbReference type="InterPro" id="IPR001765">
    <property type="entry name" value="Carbonic_anhydrase"/>
</dbReference>
<dbReference type="RefSeq" id="WP_175169185.1">
    <property type="nucleotide sequence ID" value="NZ_CADIJQ010000001.1"/>
</dbReference>
<gene>
    <name evidence="7" type="ORF">LMG3441_01355</name>
</gene>
<dbReference type="Pfam" id="PF00484">
    <property type="entry name" value="Pro_CA"/>
    <property type="match status" value="1"/>
</dbReference>
<feature type="binding site" evidence="6">
    <location>
        <position position="97"/>
    </location>
    <ligand>
        <name>Zn(2+)</name>
        <dbReference type="ChEBI" id="CHEBI:29105"/>
    </ligand>
</feature>
<dbReference type="SUPFAM" id="SSF53056">
    <property type="entry name" value="beta-carbonic anhydrase, cab"/>
    <property type="match status" value="1"/>
</dbReference>
<keyword evidence="3 6" id="KW-0862">Zinc</keyword>
<dbReference type="PROSITE" id="PS51318">
    <property type="entry name" value="TAT"/>
    <property type="match status" value="1"/>
</dbReference>
<dbReference type="PANTHER" id="PTHR11002:SF79">
    <property type="entry name" value="CARBONIC ANHYDRASE 2"/>
    <property type="match status" value="1"/>
</dbReference>
<name>A0A6S6ZMX2_9BURK</name>
<comment type="cofactor">
    <cofactor evidence="6">
        <name>Zn(2+)</name>
        <dbReference type="ChEBI" id="CHEBI:29105"/>
    </cofactor>
    <text evidence="6">Binds 1 zinc ion per subunit.</text>
</comment>
<evidence type="ECO:0000256" key="6">
    <source>
        <dbReference type="PIRSR" id="PIRSR601765-1"/>
    </source>
</evidence>
<dbReference type="GO" id="GO:0008270">
    <property type="term" value="F:zinc ion binding"/>
    <property type="evidence" value="ECO:0007669"/>
    <property type="project" value="InterPro"/>
</dbReference>
<feature type="binding site" evidence="6">
    <location>
        <position position="95"/>
    </location>
    <ligand>
        <name>Zn(2+)</name>
        <dbReference type="ChEBI" id="CHEBI:29105"/>
    </ligand>
</feature>
<feature type="binding site" evidence="6">
    <location>
        <position position="148"/>
    </location>
    <ligand>
        <name>Zn(2+)</name>
        <dbReference type="ChEBI" id="CHEBI:29105"/>
    </ligand>
</feature>
<dbReference type="InterPro" id="IPR006311">
    <property type="entry name" value="TAT_signal"/>
</dbReference>
<evidence type="ECO:0000256" key="1">
    <source>
        <dbReference type="ARBA" id="ARBA00006217"/>
    </source>
</evidence>
<evidence type="ECO:0000313" key="7">
    <source>
        <dbReference type="EMBL" id="CAB3676500.1"/>
    </source>
</evidence>
<keyword evidence="6" id="KW-0479">Metal-binding</keyword>
<dbReference type="AlphaFoldDB" id="A0A6S6ZMX2"/>
<dbReference type="InterPro" id="IPR036874">
    <property type="entry name" value="Carbonic_anhydrase_sf"/>
</dbReference>
<dbReference type="EC" id="4.2.1.1" evidence="2"/>
<protein>
    <recommendedName>
        <fullName evidence="2">carbonic anhydrase</fullName>
        <ecNumber evidence="2">4.2.1.1</ecNumber>
    </recommendedName>
</protein>
<dbReference type="SMART" id="SM00947">
    <property type="entry name" value="Pro_CA"/>
    <property type="match status" value="1"/>
</dbReference>
<comment type="similarity">
    <text evidence="1">Belongs to the beta-class carbonic anhydrase family.</text>
</comment>
<feature type="binding site" evidence="6">
    <location>
        <position position="151"/>
    </location>
    <ligand>
        <name>Zn(2+)</name>
        <dbReference type="ChEBI" id="CHEBI:29105"/>
    </ligand>
</feature>
<evidence type="ECO:0000256" key="4">
    <source>
        <dbReference type="ARBA" id="ARBA00023239"/>
    </source>
</evidence>
<organism evidence="7 8">
    <name type="scientific">Achromobacter kerstersii</name>
    <dbReference type="NCBI Taxonomy" id="1353890"/>
    <lineage>
        <taxon>Bacteria</taxon>
        <taxon>Pseudomonadati</taxon>
        <taxon>Pseudomonadota</taxon>
        <taxon>Betaproteobacteria</taxon>
        <taxon>Burkholderiales</taxon>
        <taxon>Alcaligenaceae</taxon>
        <taxon>Achromobacter</taxon>
    </lineage>
</organism>
<dbReference type="EMBL" id="CADIJQ010000001">
    <property type="protein sequence ID" value="CAB3676500.1"/>
    <property type="molecule type" value="Genomic_DNA"/>
</dbReference>
<evidence type="ECO:0000256" key="5">
    <source>
        <dbReference type="ARBA" id="ARBA00048348"/>
    </source>
</evidence>
<accession>A0A6S6ZMX2</accession>
<proteinExistence type="inferred from homology"/>
<keyword evidence="8" id="KW-1185">Reference proteome</keyword>
<evidence type="ECO:0000313" key="8">
    <source>
        <dbReference type="Proteomes" id="UP000494269"/>
    </source>
</evidence>
<dbReference type="GO" id="GO:0004089">
    <property type="term" value="F:carbonate dehydratase activity"/>
    <property type="evidence" value="ECO:0007669"/>
    <property type="project" value="UniProtKB-EC"/>
</dbReference>
<reference evidence="7 8" key="1">
    <citation type="submission" date="2020-04" db="EMBL/GenBank/DDBJ databases">
        <authorList>
            <person name="De Canck E."/>
        </authorList>
    </citation>
    <scope>NUCLEOTIDE SEQUENCE [LARGE SCALE GENOMIC DNA]</scope>
    <source>
        <strain evidence="7 8">LMG 3441</strain>
    </source>
</reference>
<dbReference type="GO" id="GO:0015976">
    <property type="term" value="P:carbon utilization"/>
    <property type="evidence" value="ECO:0007669"/>
    <property type="project" value="InterPro"/>
</dbReference>
<dbReference type="PANTHER" id="PTHR11002">
    <property type="entry name" value="CARBONIC ANHYDRASE"/>
    <property type="match status" value="1"/>
</dbReference>
<dbReference type="InterPro" id="IPR015892">
    <property type="entry name" value="Carbonic_anhydrase_CS"/>
</dbReference>
<dbReference type="Proteomes" id="UP000494269">
    <property type="component" value="Unassembled WGS sequence"/>
</dbReference>
<comment type="catalytic activity">
    <reaction evidence="5">
        <text>hydrogencarbonate + H(+) = CO2 + H2O</text>
        <dbReference type="Rhea" id="RHEA:10748"/>
        <dbReference type="ChEBI" id="CHEBI:15377"/>
        <dbReference type="ChEBI" id="CHEBI:15378"/>
        <dbReference type="ChEBI" id="CHEBI:16526"/>
        <dbReference type="ChEBI" id="CHEBI:17544"/>
        <dbReference type="EC" id="4.2.1.1"/>
    </reaction>
</comment>
<sequence>MCDCANCLSLSTPENPRRRLLLGAAAGIATIGATGWLEAAHAEVPSNDIGGDAALKRLMAGNARYAANKPNVRDFSAGRAARVKTQKPIAAILSCSDSRVAPELAFDQNPGDVFIVRVAGNFVNDDGLASFEYATKVLNVPLILVLGHNNCGAVDATIKVLKENAELPGHLPELVNAIKPAVERASKGDPKNLLTAAIAENVRQAVQRLQTAQPVLQSMVQQKKLMVAGGVYDLATGKVTLV</sequence>